<dbReference type="Proteomes" id="UP000050525">
    <property type="component" value="Unassembled WGS sequence"/>
</dbReference>
<dbReference type="EMBL" id="AKHW03001467">
    <property type="protein sequence ID" value="KYO42435.1"/>
    <property type="molecule type" value="Genomic_DNA"/>
</dbReference>
<evidence type="ECO:0000256" key="1">
    <source>
        <dbReference type="SAM" id="MobiDB-lite"/>
    </source>
</evidence>
<gene>
    <name evidence="2" type="ORF">Y1Q_0022275</name>
</gene>
<sequence length="68" mass="7417">MESQHGENPKNEAETEAEVDQDSCTHQNSLLTCVCKMDDACLLQGNGLTDTTKSLSQVSTWAVHPTHT</sequence>
<evidence type="ECO:0000313" key="2">
    <source>
        <dbReference type="EMBL" id="KYO42435.1"/>
    </source>
</evidence>
<feature type="region of interest" description="Disordered" evidence="1">
    <location>
        <begin position="1"/>
        <end position="21"/>
    </location>
</feature>
<name>A0A151P1A0_ALLMI</name>
<proteinExistence type="predicted"/>
<protein>
    <submittedName>
        <fullName evidence="2">Uncharacterized protein</fullName>
    </submittedName>
</protein>
<accession>A0A151P1A0</accession>
<evidence type="ECO:0000313" key="3">
    <source>
        <dbReference type="Proteomes" id="UP000050525"/>
    </source>
</evidence>
<comment type="caution">
    <text evidence="2">The sequence shown here is derived from an EMBL/GenBank/DDBJ whole genome shotgun (WGS) entry which is preliminary data.</text>
</comment>
<dbReference type="AlphaFoldDB" id="A0A151P1A0"/>
<organism evidence="2 3">
    <name type="scientific">Alligator mississippiensis</name>
    <name type="common">American alligator</name>
    <dbReference type="NCBI Taxonomy" id="8496"/>
    <lineage>
        <taxon>Eukaryota</taxon>
        <taxon>Metazoa</taxon>
        <taxon>Chordata</taxon>
        <taxon>Craniata</taxon>
        <taxon>Vertebrata</taxon>
        <taxon>Euteleostomi</taxon>
        <taxon>Archelosauria</taxon>
        <taxon>Archosauria</taxon>
        <taxon>Crocodylia</taxon>
        <taxon>Alligatoridae</taxon>
        <taxon>Alligatorinae</taxon>
        <taxon>Alligator</taxon>
    </lineage>
</organism>
<reference evidence="2 3" key="1">
    <citation type="journal article" date="2012" name="Genome Biol.">
        <title>Sequencing three crocodilian genomes to illuminate the evolution of archosaurs and amniotes.</title>
        <authorList>
            <person name="St John J.A."/>
            <person name="Braun E.L."/>
            <person name="Isberg S.R."/>
            <person name="Miles L.G."/>
            <person name="Chong A.Y."/>
            <person name="Gongora J."/>
            <person name="Dalzell P."/>
            <person name="Moran C."/>
            <person name="Bed'hom B."/>
            <person name="Abzhanov A."/>
            <person name="Burgess S.C."/>
            <person name="Cooksey A.M."/>
            <person name="Castoe T.A."/>
            <person name="Crawford N.G."/>
            <person name="Densmore L.D."/>
            <person name="Drew J.C."/>
            <person name="Edwards S.V."/>
            <person name="Faircloth B.C."/>
            <person name="Fujita M.K."/>
            <person name="Greenwold M.J."/>
            <person name="Hoffmann F.G."/>
            <person name="Howard J.M."/>
            <person name="Iguchi T."/>
            <person name="Janes D.E."/>
            <person name="Khan S.Y."/>
            <person name="Kohno S."/>
            <person name="de Koning A.J."/>
            <person name="Lance S.L."/>
            <person name="McCarthy F.M."/>
            <person name="McCormack J.E."/>
            <person name="Merchant M.E."/>
            <person name="Peterson D.G."/>
            <person name="Pollock D.D."/>
            <person name="Pourmand N."/>
            <person name="Raney B.J."/>
            <person name="Roessler K.A."/>
            <person name="Sanford J.R."/>
            <person name="Sawyer R.H."/>
            <person name="Schmidt C.J."/>
            <person name="Triplett E.W."/>
            <person name="Tuberville T.D."/>
            <person name="Venegas-Anaya M."/>
            <person name="Howard J.T."/>
            <person name="Jarvis E.D."/>
            <person name="Guillette L.J.Jr."/>
            <person name="Glenn T.C."/>
            <person name="Green R.E."/>
            <person name="Ray D.A."/>
        </authorList>
    </citation>
    <scope>NUCLEOTIDE SEQUENCE [LARGE SCALE GENOMIC DNA]</scope>
    <source>
        <strain evidence="2">KSC_2009_1</strain>
    </source>
</reference>
<feature type="compositionally biased region" description="Basic and acidic residues" evidence="1">
    <location>
        <begin position="1"/>
        <end position="13"/>
    </location>
</feature>
<keyword evidence="3" id="KW-1185">Reference proteome</keyword>